<dbReference type="EMBL" id="QZEZ01000005">
    <property type="protein sequence ID" value="RJK95428.1"/>
    <property type="molecule type" value="Genomic_DNA"/>
</dbReference>
<dbReference type="Pfam" id="PF21077">
    <property type="entry name" value="GDH_ACT3"/>
    <property type="match status" value="1"/>
</dbReference>
<feature type="domain" description="NAD-specific glutamate dehydrogenase C-terminal" evidence="3">
    <location>
        <begin position="1267"/>
        <end position="1601"/>
    </location>
</feature>
<dbReference type="InterPro" id="IPR048381">
    <property type="entry name" value="GDH_C"/>
</dbReference>
<dbReference type="Pfam" id="PF05088">
    <property type="entry name" value="Bac_GDH_CD"/>
    <property type="match status" value="1"/>
</dbReference>
<keyword evidence="8" id="KW-1185">Reference proteome</keyword>
<dbReference type="GO" id="GO:0004352">
    <property type="term" value="F:glutamate dehydrogenase (NAD+) activity"/>
    <property type="evidence" value="ECO:0007669"/>
    <property type="project" value="InterPro"/>
</dbReference>
<dbReference type="InterPro" id="IPR049059">
    <property type="entry name" value="NAD_Glu_DH_HM1"/>
</dbReference>
<dbReference type="InterPro" id="IPR046346">
    <property type="entry name" value="Aminoacid_DH-like_N_sf"/>
</dbReference>
<dbReference type="Pfam" id="PF21079">
    <property type="entry name" value="GDH_HM2"/>
    <property type="match status" value="1"/>
</dbReference>
<feature type="region of interest" description="Disordered" evidence="1">
    <location>
        <begin position="1"/>
        <end position="21"/>
    </location>
</feature>
<dbReference type="Gene3D" id="3.40.50.720">
    <property type="entry name" value="NAD(P)-binding Rossmann-like Domain"/>
    <property type="match status" value="1"/>
</dbReference>
<feature type="domain" description="NAD-glutamate dehydrogenase N-terminal ACT1" evidence="4">
    <location>
        <begin position="26"/>
        <end position="161"/>
    </location>
</feature>
<dbReference type="SUPFAM" id="SSF53223">
    <property type="entry name" value="Aminoacid dehydrogenase-like, N-terminal domain"/>
    <property type="match status" value="1"/>
</dbReference>
<dbReference type="Pfam" id="PF21075">
    <property type="entry name" value="GDH_ACT1"/>
    <property type="match status" value="1"/>
</dbReference>
<dbReference type="PANTHER" id="PTHR43403:SF1">
    <property type="entry name" value="NAD-SPECIFIC GLUTAMATE DEHYDROGENASE"/>
    <property type="match status" value="1"/>
</dbReference>
<evidence type="ECO:0000259" key="5">
    <source>
        <dbReference type="Pfam" id="PF21076"/>
    </source>
</evidence>
<dbReference type="InterPro" id="IPR036291">
    <property type="entry name" value="NAD(P)-bd_dom_sf"/>
</dbReference>
<dbReference type="Proteomes" id="UP000265614">
    <property type="component" value="Unassembled WGS sequence"/>
</dbReference>
<evidence type="ECO:0000259" key="2">
    <source>
        <dbReference type="Pfam" id="PF05088"/>
    </source>
</evidence>
<feature type="domain" description="NAD-glutamate dehydrogenase ACT3" evidence="6">
    <location>
        <begin position="537"/>
        <end position="606"/>
    </location>
</feature>
<evidence type="ECO:0000259" key="3">
    <source>
        <dbReference type="Pfam" id="PF21074"/>
    </source>
</evidence>
<dbReference type="InterPro" id="IPR049056">
    <property type="entry name" value="NAD_Glu_DH_HM3"/>
</dbReference>
<dbReference type="Pfam" id="PF21074">
    <property type="entry name" value="GDH_C"/>
    <property type="match status" value="1"/>
</dbReference>
<dbReference type="InterPro" id="IPR028971">
    <property type="entry name" value="NAD-GDH_cat"/>
</dbReference>
<dbReference type="InterPro" id="IPR049058">
    <property type="entry name" value="NAD_Glu_DH_HM2"/>
</dbReference>
<accession>A0A3A3Z1S7</accession>
<dbReference type="PIRSF" id="PIRSF036761">
    <property type="entry name" value="GDH_Mll4104"/>
    <property type="match status" value="1"/>
</dbReference>
<evidence type="ECO:0000259" key="4">
    <source>
        <dbReference type="Pfam" id="PF21075"/>
    </source>
</evidence>
<gene>
    <name evidence="7" type="ORF">D5H78_12295</name>
</gene>
<evidence type="ECO:0000313" key="8">
    <source>
        <dbReference type="Proteomes" id="UP000265614"/>
    </source>
</evidence>
<name>A0A3A3Z1S7_9ACTN</name>
<comment type="caution">
    <text evidence="7">The sequence shown here is derived from an EMBL/GenBank/DDBJ whole genome shotgun (WGS) entry which is preliminary data.</text>
</comment>
<organism evidence="7 8">
    <name type="scientific">Vallicoccus soli</name>
    <dbReference type="NCBI Taxonomy" id="2339232"/>
    <lineage>
        <taxon>Bacteria</taxon>
        <taxon>Bacillati</taxon>
        <taxon>Actinomycetota</taxon>
        <taxon>Actinomycetes</taxon>
        <taxon>Motilibacterales</taxon>
        <taxon>Vallicoccaceae</taxon>
        <taxon>Vallicoccus</taxon>
    </lineage>
</organism>
<evidence type="ECO:0000259" key="6">
    <source>
        <dbReference type="Pfam" id="PF21077"/>
    </source>
</evidence>
<dbReference type="Pfam" id="PF21076">
    <property type="entry name" value="GDH_ACT2"/>
    <property type="match status" value="1"/>
</dbReference>
<dbReference type="SUPFAM" id="SSF51735">
    <property type="entry name" value="NAD(P)-binding Rossmann-fold domains"/>
    <property type="match status" value="1"/>
</dbReference>
<reference evidence="7 8" key="1">
    <citation type="submission" date="2018-09" db="EMBL/GenBank/DDBJ databases">
        <title>YIM 75000 draft genome.</title>
        <authorList>
            <person name="Tang S."/>
            <person name="Feng Y."/>
        </authorList>
    </citation>
    <scope>NUCLEOTIDE SEQUENCE [LARGE SCALE GENOMIC DNA]</scope>
    <source>
        <strain evidence="7 8">YIM 75000</strain>
    </source>
</reference>
<dbReference type="GO" id="GO:0006538">
    <property type="term" value="P:L-glutamate catabolic process"/>
    <property type="evidence" value="ECO:0007669"/>
    <property type="project" value="InterPro"/>
</dbReference>
<evidence type="ECO:0000256" key="1">
    <source>
        <dbReference type="SAM" id="MobiDB-lite"/>
    </source>
</evidence>
<dbReference type="GO" id="GO:0004069">
    <property type="term" value="F:L-aspartate:2-oxoglutarate aminotransferase activity"/>
    <property type="evidence" value="ECO:0007669"/>
    <property type="project" value="InterPro"/>
</dbReference>
<dbReference type="Pfam" id="PF21073">
    <property type="entry name" value="GDH_HM1"/>
    <property type="match status" value="1"/>
</dbReference>
<dbReference type="RefSeq" id="WP_119950781.1">
    <property type="nucleotide sequence ID" value="NZ_QZEZ01000005.1"/>
</dbReference>
<evidence type="ECO:0000313" key="7">
    <source>
        <dbReference type="EMBL" id="RJK95428.1"/>
    </source>
</evidence>
<proteinExistence type="predicted"/>
<dbReference type="InterPro" id="IPR007780">
    <property type="entry name" value="NAD_Glu_DH_bac"/>
</dbReference>
<sequence length="1606" mass="175742">MSAQAGVEAAGTGPGQGASPRVDEALVRRYWQHVPEEDVAARSADALHEAVRAHLRLARRRPPRTPLVAVRDPEGEPDAATSVVEVVVDDMPFLVDSVTAELTRQDRGIQLVVHPTLRVRRDEDGALVGVEPADGGGQVESWMHVEVDRLGGQDDRDEVVAGLLRVLGDVRRSVEDWGPMQAAAERTADELAAHPPAGLPADEVEEARALLRWLADGHFTFLGYREYRLTGPAGGESIGPVPGTGLGLLRTDEGAPRELASLPPEVRRRALEPRLLVITKANSRSTVRRRAYLDYIGVKAFDAEGRVVGERRFLGLFAVAAYQESVQRIPVLRRTTREVLARAGFAPESHSGKDLLQVLETYPRDELFQVSVDDLSRVARAVTQLQERRRLRLFLRRDDYGRFMSCLVYLPRDRYTTRVRQRMERILREAFRGASVDFTARITESVLARLHFVVRTEPGVAVAEVDPGELERRLVEATRSWSDDLADALTAQVGRGEAARLLREYPDAFPEAYKEDFAPALAVPDLLRTAALEREGLAMSLYEPRGAGPGELRFKVYRDGPVSLSAVLPVLRDMGVEVVDERPYEIQRGDGRLSFIYDFGLRAAGPLPRAREGRGGQGLRETFQEAFAAVWNGEAESDGLNALVLAAGLGWRQVAVLRAYARYLRQTGWTYSPRYVEEVVSANPGIARRLVALFEAQFDPALVRSGPDGELAEALAEEVEGALEAVESLDHDRILRGMLRAVRATTRTNAFQTMDPGSGAGPRHKPYVSLKLDPQRLPELPRPRPEREVWVYSPRVEGVHLRFGAVARGGLRWSDRREDFRTEVLGLVKAQAVKNAVIVPVGAKGGFVAKRLPDPSVDREAWLAEGVASYRTFISGLLDITDDLDQERVVPPRDVVRRDGDDPYLVVAADKGTATFSDIANGVSAEYGFWLGDAFASGGSVGYDHKAMGITARGAWESVKRHFRELGVDTQAEDFTVVGVGDMSGDVFGNGMLLSPHIRLVAAFDHRHVFLDPDPDPAASYAERRRLFELPRSSWADYDPALISPGGGVHPRTAKSVPVAPQVRRALGMDGSTLSVTPQQLISAVLRAPVDLFWNGGIGTYVKASTEAHADVGDKANDAIRVDGSALRCRVVGEGGNLGLTQRGRIEAARSGVRLNTDAIDNSAGVDCSDHEVNIKVLLDRLVRDGALERDERDALLLAMTDEVGAHVLRDNYEQNVLLGVGRGLAPSMASVHKRFLRDLEERGVLDRALEHLPTGRELDARAASGGGLTSPELSVVAAYSKTTLKTTLLEGPLPDEPWFQRELLRYFPAPLTARFGDRLAQHPLRRQIVTTCVVNDLVNHAGTTYVFRAAEETGATADDVVRAYTVAREVFGLRGLWADVEALDGQVPAASQDRVHKESRRLLDRVGRWLLQARSSGIDVAAEVERFTPVAQLLPLVPELLQGDEREVMLQGVASLREDGLPEALALRTASLLNGFALLDAVEIARASGQRAEEVARLHFAVSEAFDVDRLLVRITGLPRGDRWQALARAALRYDLYAALAALTTDVLATTGPGSPAERIAAWREANAARLARATGTLEEIAAEGQSDLATLSVALRTLRAVLRG</sequence>
<dbReference type="PANTHER" id="PTHR43403">
    <property type="entry name" value="NAD-SPECIFIC GLUTAMATE DEHYDROGENASE"/>
    <property type="match status" value="1"/>
</dbReference>
<dbReference type="InterPro" id="IPR024727">
    <property type="entry name" value="NAD_Glu_DH_N_ACT1"/>
</dbReference>
<dbReference type="InterPro" id="IPR049062">
    <property type="entry name" value="NAD_Glu_DH_ACT2"/>
</dbReference>
<dbReference type="OrthoDB" id="9758052at2"/>
<feature type="domain" description="NAD-glutamate dehydrogenase catalytic" evidence="2">
    <location>
        <begin position="719"/>
        <end position="1220"/>
    </location>
</feature>
<dbReference type="Pfam" id="PF21078">
    <property type="entry name" value="GDH_HM3"/>
    <property type="match status" value="1"/>
</dbReference>
<feature type="domain" description="NAD-glutamate dehydrogenase ACT2" evidence="5">
    <location>
        <begin position="392"/>
        <end position="482"/>
    </location>
</feature>
<dbReference type="InterPro" id="IPR049064">
    <property type="entry name" value="NAD_Glu_DH_ACT3"/>
</dbReference>
<protein>
    <submittedName>
        <fullName evidence="7">NAD-glutamate dehydrogenase</fullName>
    </submittedName>
</protein>